<keyword evidence="1" id="KW-0489">Methyltransferase</keyword>
<evidence type="ECO:0000256" key="1">
    <source>
        <dbReference type="ARBA" id="ARBA00022603"/>
    </source>
</evidence>
<keyword evidence="5" id="KW-0472">Membrane</keyword>
<dbReference type="GO" id="GO:0008171">
    <property type="term" value="F:O-methyltransferase activity"/>
    <property type="evidence" value="ECO:0007669"/>
    <property type="project" value="InterPro"/>
</dbReference>
<dbReference type="Gene3D" id="1.10.10.10">
    <property type="entry name" value="Winged helix-like DNA-binding domain superfamily/Winged helix DNA-binding domain"/>
    <property type="match status" value="1"/>
</dbReference>
<dbReference type="PROSITE" id="PS51683">
    <property type="entry name" value="SAM_OMT_II"/>
    <property type="match status" value="1"/>
</dbReference>
<gene>
    <name evidence="7" type="ORF">FH972_021730</name>
</gene>
<dbReference type="Pfam" id="PF07690">
    <property type="entry name" value="MFS_1"/>
    <property type="match status" value="1"/>
</dbReference>
<dbReference type="InterPro" id="IPR001077">
    <property type="entry name" value="COMT_C"/>
</dbReference>
<evidence type="ECO:0000256" key="3">
    <source>
        <dbReference type="ARBA" id="ARBA00022691"/>
    </source>
</evidence>
<feature type="transmembrane region" description="Helical" evidence="5">
    <location>
        <begin position="1687"/>
        <end position="1714"/>
    </location>
</feature>
<evidence type="ECO:0000256" key="5">
    <source>
        <dbReference type="SAM" id="Phobius"/>
    </source>
</evidence>
<feature type="region of interest" description="Disordered" evidence="4">
    <location>
        <begin position="1458"/>
        <end position="1495"/>
    </location>
</feature>
<keyword evidence="5" id="KW-0812">Transmembrane</keyword>
<dbReference type="InterPro" id="IPR016461">
    <property type="entry name" value="COMT-like"/>
</dbReference>
<evidence type="ECO:0000256" key="4">
    <source>
        <dbReference type="SAM" id="MobiDB-lite"/>
    </source>
</evidence>
<dbReference type="InterPro" id="IPR036259">
    <property type="entry name" value="MFS_trans_sf"/>
</dbReference>
<dbReference type="OrthoDB" id="1606438at2759"/>
<feature type="transmembrane region" description="Helical" evidence="5">
    <location>
        <begin position="1555"/>
        <end position="1577"/>
    </location>
</feature>
<keyword evidence="5" id="KW-1133">Transmembrane helix</keyword>
<feature type="transmembrane region" description="Helical" evidence="5">
    <location>
        <begin position="1734"/>
        <end position="1753"/>
    </location>
</feature>
<dbReference type="InterPro" id="IPR011701">
    <property type="entry name" value="MFS"/>
</dbReference>
<dbReference type="Proteomes" id="UP000327013">
    <property type="component" value="Unassembled WGS sequence"/>
</dbReference>
<feature type="transmembrane region" description="Helical" evidence="5">
    <location>
        <begin position="1774"/>
        <end position="1793"/>
    </location>
</feature>
<sequence length="1913" mass="205812">MAQIMTSTNVITEGPKPVTGSSVAAVPIKNTYKPGDGESPEDHVLSLAWAAADSANIGAVVRLGIVEHIPADSTVSASELATATGLSKRTVLRLVRYAICNGVFTEPSLGHFAHSAASKALADSQHLRDVVELSTYEISSILAKLPEALGKQRDEPGKLDAAFNLAYPQSANVFEYFANDPVAAARYHKYLNGRVNTPRWSVKHLLSAWDWASIGSGTVVDLGGSSGHTCRALAPLCPAAHFTVQDFSDDALAMGRAAVAADAALAGRIAFAKHDFFTPQTLRADVYVIRHILHDWSDADSVAILRNLVPALADGARVLISEGIMPEGPAVRAATLDEKQVRIEDAFMLAVHNAEERTVEDFVRLFREASPGYHFVGVTGGGKGEFQSLLEFRYEATAGCKCISCSLAQQPLSISVESFSCCSVPSRPKTASSEAVLLVAGQPMRSSAFPSGCLANARNRSCMRWDNFVSNFVGPALESTCAPDTRGITEKWDAPIQGLRNKVSIGLNKRRKGHECGALIRIGAKQQWLGSVSELFLSHEFQAAYLFGEESCVAASDVFGRAVGLVGDCADGEAQRRREAMVVVRLKHALQLRRAHAAHALDLSLANGVSTAHGRGNGVEALHLGVGLCLDLRRDAALADEARHNRVIGVGKVENLHRCRAGRMAPEEDAVGIATKGSGVVARPLESEALVLEADVAQRRRQGAGIGEAEDVQALATVHPDQDGQLLAFGMERSNDIEIEAVFIVRRRGQKAGCVLIVDCLVVGEPLRTLGLERLCVYGMRHATLGHRGRESKRANRWLGEGNAIPLLDVRYALVDEATHLADSRVDFEAGVVVVAIGMRCGKHEQALREQTKGEHDSTLLGMPWTTRRYGASLDSTANQNRRSGGLRVRSIVAEFPKAGARDLGWRNCGATLQSSFKRQVDATRHIFPCALPCRSADKVVVDGAIHWLCAGRVQGRAGGRQEHVLLDAELGQVVKRLARLLRVGNGAHELAHIIQPRHRTAHAGEQHQDNAARVLEQTRLLRVGEVRLVQERRVPDGGVGAVQQEEVVAALVGWQLGCGRSKDGGVLQLCGGTLEVVGVDTVAGSDATELDACICADAVLDHLLAHDKVVALELLLVPEAAAVDDGRVGEAQIDTGTERQRTLFGQGGVDVCLLQELCVPVVVVDGGLCKAFGHDAGLLELDAEADMHDRVALHDVAVAMARNLALEKVDKVEVVVFKPKIGGELGGILHLAHHGFILQLRWLALVEGVAAVLSVDGVGVGTQRPESHAMVDNVVVQVHALVLLLGGEDVEVGVVLPQAGCDGLGTLSGQMLGVADARRLDGIQQNSRHGCIIAGGRGGREQDIFILQRQDAAKRMRLKSRRTIRRFKSCKIALTLLAARRVGGVWPGICLSSRRAGIGVGGRLSSIQPPVLHLRQAVSVTLATPPLTTACRFVSLPRVPLQRLSYVAQAALSQPYPPVRGDGPGPGPRLCRQRHPRRPLPRRVDPRRCSQPPENAFREEVDHGNYHGICDPGRQLRLYCIFRYGRQVLYFVTMGLVTIFGAGSCGANNIATLLVLRFLAGATGASAIVNSAGVIADIFAPRDRGLAVTVYSSAPFLGNSLNQLAYANQTNKAGWRWTDGLTVAFTGIMWIAGVLMVPETYAPVLLKRRAEDLSRRTGRVYRSKIDVDKGSKTAAELFSVTIKRPWVILAVEPIALLLSVYSAIIYGTLYLIFSAFPIVFRSQRGWGQGVSSLSFLGVMVGQILAMFFSVVLDKRYKAYLSAHGGTAPPEQRLWPCLIGCVMMPVGLFWFAFTTFPADTLYAASALASNAILRALPLFTTQMYKNLGVQWASSIPAFLALACVPFPFLFYKYGAAIRKRCPYAAESARVTDAIHAQGQKQHQQEVVPDEKHASDEEAAGSGSVSPSDSKASN</sequence>
<evidence type="ECO:0000256" key="2">
    <source>
        <dbReference type="ARBA" id="ARBA00022679"/>
    </source>
</evidence>
<name>A0A5N6KQ72_9ROSI</name>
<keyword evidence="8" id="KW-1185">Reference proteome</keyword>
<dbReference type="InterPro" id="IPR036390">
    <property type="entry name" value="WH_DNA-bd_sf"/>
</dbReference>
<dbReference type="PANTHER" id="PTHR43712:SF5">
    <property type="entry name" value="O-METHYLTRANSFERASE ASQN-RELATED"/>
    <property type="match status" value="1"/>
</dbReference>
<proteinExistence type="predicted"/>
<evidence type="ECO:0000313" key="7">
    <source>
        <dbReference type="EMBL" id="KAB8338785.1"/>
    </source>
</evidence>
<dbReference type="SUPFAM" id="SSF46785">
    <property type="entry name" value="Winged helix' DNA-binding domain"/>
    <property type="match status" value="1"/>
</dbReference>
<feature type="compositionally biased region" description="Polar residues" evidence="4">
    <location>
        <begin position="1902"/>
        <end position="1913"/>
    </location>
</feature>
<comment type="caution">
    <text evidence="7">The sequence shown here is derived from an EMBL/GenBank/DDBJ whole genome shotgun (WGS) entry which is preliminary data.</text>
</comment>
<organism evidence="7 8">
    <name type="scientific">Carpinus fangiana</name>
    <dbReference type="NCBI Taxonomy" id="176857"/>
    <lineage>
        <taxon>Eukaryota</taxon>
        <taxon>Viridiplantae</taxon>
        <taxon>Streptophyta</taxon>
        <taxon>Embryophyta</taxon>
        <taxon>Tracheophyta</taxon>
        <taxon>Spermatophyta</taxon>
        <taxon>Magnoliopsida</taxon>
        <taxon>eudicotyledons</taxon>
        <taxon>Gunneridae</taxon>
        <taxon>Pentapetalae</taxon>
        <taxon>rosids</taxon>
        <taxon>fabids</taxon>
        <taxon>Fagales</taxon>
        <taxon>Betulaceae</taxon>
        <taxon>Carpinus</taxon>
    </lineage>
</organism>
<evidence type="ECO:0000259" key="6">
    <source>
        <dbReference type="Pfam" id="PF00891"/>
    </source>
</evidence>
<feature type="transmembrane region" description="Helical" evidence="5">
    <location>
        <begin position="1624"/>
        <end position="1647"/>
    </location>
</feature>
<dbReference type="Pfam" id="PF00891">
    <property type="entry name" value="Methyltransf_2"/>
    <property type="match status" value="1"/>
</dbReference>
<dbReference type="GO" id="GO:0022857">
    <property type="term" value="F:transmembrane transporter activity"/>
    <property type="evidence" value="ECO:0007669"/>
    <property type="project" value="InterPro"/>
</dbReference>
<dbReference type="PANTHER" id="PTHR43712">
    <property type="entry name" value="PUTATIVE (AFU_ORTHOLOGUE AFUA_4G14580)-RELATED"/>
    <property type="match status" value="1"/>
</dbReference>
<feature type="region of interest" description="Disordered" evidence="4">
    <location>
        <begin position="1874"/>
        <end position="1913"/>
    </location>
</feature>
<dbReference type="InterPro" id="IPR029063">
    <property type="entry name" value="SAM-dependent_MTases_sf"/>
</dbReference>
<feature type="transmembrane region" description="Helical" evidence="5">
    <location>
        <begin position="1831"/>
        <end position="1851"/>
    </location>
</feature>
<feature type="compositionally biased region" description="Basic residues" evidence="4">
    <location>
        <begin position="1472"/>
        <end position="1482"/>
    </location>
</feature>
<protein>
    <recommendedName>
        <fullName evidence="6">O-methyltransferase C-terminal domain-containing protein</fullName>
    </recommendedName>
</protein>
<accession>A0A5N6KQ72</accession>
<dbReference type="SUPFAM" id="SSF53335">
    <property type="entry name" value="S-adenosyl-L-methionine-dependent methyltransferases"/>
    <property type="match status" value="1"/>
</dbReference>
<reference evidence="7 8" key="1">
    <citation type="submission" date="2019-06" db="EMBL/GenBank/DDBJ databases">
        <title>A chromosomal-level reference genome of Carpinus fangiana (Coryloideae, Betulaceae).</title>
        <authorList>
            <person name="Yang X."/>
            <person name="Wang Z."/>
            <person name="Zhang L."/>
            <person name="Hao G."/>
            <person name="Liu J."/>
            <person name="Yang Y."/>
        </authorList>
    </citation>
    <scope>NUCLEOTIDE SEQUENCE [LARGE SCALE GENOMIC DNA]</scope>
    <source>
        <strain evidence="7">Cfa_2016G</strain>
        <tissue evidence="7">Leaf</tissue>
    </source>
</reference>
<evidence type="ECO:0000313" key="8">
    <source>
        <dbReference type="Proteomes" id="UP000327013"/>
    </source>
</evidence>
<dbReference type="EMBL" id="VIBQ01000010">
    <property type="protein sequence ID" value="KAB8338785.1"/>
    <property type="molecule type" value="Genomic_DNA"/>
</dbReference>
<dbReference type="GO" id="GO:0032259">
    <property type="term" value="P:methylation"/>
    <property type="evidence" value="ECO:0007669"/>
    <property type="project" value="UniProtKB-KW"/>
</dbReference>
<dbReference type="InterPro" id="IPR036388">
    <property type="entry name" value="WH-like_DNA-bd_sf"/>
</dbReference>
<feature type="domain" description="O-methyltransferase C-terminal" evidence="6">
    <location>
        <begin position="160"/>
        <end position="369"/>
    </location>
</feature>
<dbReference type="SUPFAM" id="SSF103473">
    <property type="entry name" value="MFS general substrate transporter"/>
    <property type="match status" value="1"/>
</dbReference>
<dbReference type="CDD" id="cd02440">
    <property type="entry name" value="AdoMet_MTases"/>
    <property type="match status" value="1"/>
</dbReference>
<keyword evidence="2" id="KW-0808">Transferase</keyword>
<dbReference type="Gene3D" id="1.20.1250.20">
    <property type="entry name" value="MFS general substrate transporter like domains"/>
    <property type="match status" value="1"/>
</dbReference>
<feature type="transmembrane region" description="Helical" evidence="5">
    <location>
        <begin position="1529"/>
        <end position="1548"/>
    </location>
</feature>
<keyword evidence="3" id="KW-0949">S-adenosyl-L-methionine</keyword>
<dbReference type="Gene3D" id="3.40.50.150">
    <property type="entry name" value="Vaccinia Virus protein VP39"/>
    <property type="match status" value="1"/>
</dbReference>